<dbReference type="RefSeq" id="WP_171198588.1">
    <property type="nucleotide sequence ID" value="NZ_JABEND010000002.1"/>
</dbReference>
<keyword evidence="1" id="KW-0812">Transmembrane</keyword>
<sequence>MDPWSGWLGALVGAAVGGLIAFLVAYFVLRKTISEQHAAAARQSKEQLDAQRRSMLFDSLGKFVDGTFGMNDAIEHGPLAVRAAHSRALGGILLFEVALGEDEDEIGKLLRRIDDVMWQFSVMAASPADAKAVRPVAVRRDKLTDAFGAIIATVQEWVAHPAKRADMVALLQKSAESLEATRGPQ</sequence>
<evidence type="ECO:0000313" key="3">
    <source>
        <dbReference type="Proteomes" id="UP000562984"/>
    </source>
</evidence>
<evidence type="ECO:0000313" key="2">
    <source>
        <dbReference type="EMBL" id="NNG34927.1"/>
    </source>
</evidence>
<organism evidence="2 3">
    <name type="scientific">Nakamurella aerolata</name>
    <dbReference type="NCBI Taxonomy" id="1656892"/>
    <lineage>
        <taxon>Bacteria</taxon>
        <taxon>Bacillati</taxon>
        <taxon>Actinomycetota</taxon>
        <taxon>Actinomycetes</taxon>
        <taxon>Nakamurellales</taxon>
        <taxon>Nakamurellaceae</taxon>
        <taxon>Nakamurella</taxon>
    </lineage>
</organism>
<accession>A0A849A4E0</accession>
<protein>
    <submittedName>
        <fullName evidence="2">Uncharacterized protein</fullName>
    </submittedName>
</protein>
<dbReference type="EMBL" id="JABEND010000002">
    <property type="protein sequence ID" value="NNG34927.1"/>
    <property type="molecule type" value="Genomic_DNA"/>
</dbReference>
<proteinExistence type="predicted"/>
<gene>
    <name evidence="2" type="ORF">HKD39_04175</name>
</gene>
<evidence type="ECO:0000256" key="1">
    <source>
        <dbReference type="SAM" id="Phobius"/>
    </source>
</evidence>
<comment type="caution">
    <text evidence="2">The sequence shown here is derived from an EMBL/GenBank/DDBJ whole genome shotgun (WGS) entry which is preliminary data.</text>
</comment>
<feature type="transmembrane region" description="Helical" evidence="1">
    <location>
        <begin position="6"/>
        <end position="29"/>
    </location>
</feature>
<reference evidence="2 3" key="1">
    <citation type="submission" date="2020-05" db="EMBL/GenBank/DDBJ databases">
        <title>Nakamurella sp. DB0629 isolated from air conditioner.</title>
        <authorList>
            <person name="Kim D.H."/>
            <person name="Kim D.-U."/>
        </authorList>
    </citation>
    <scope>NUCLEOTIDE SEQUENCE [LARGE SCALE GENOMIC DNA]</scope>
    <source>
        <strain evidence="2 3">DB0629</strain>
    </source>
</reference>
<dbReference type="AlphaFoldDB" id="A0A849A4E0"/>
<dbReference type="Proteomes" id="UP000562984">
    <property type="component" value="Unassembled WGS sequence"/>
</dbReference>
<keyword evidence="1" id="KW-1133">Transmembrane helix</keyword>
<keyword evidence="3" id="KW-1185">Reference proteome</keyword>
<keyword evidence="1" id="KW-0472">Membrane</keyword>
<name>A0A849A4E0_9ACTN</name>